<accession>A0A835ZFW0</accession>
<feature type="coiled-coil region" evidence="6">
    <location>
        <begin position="434"/>
        <end position="461"/>
    </location>
</feature>
<dbReference type="PANTHER" id="PTHR24058">
    <property type="entry name" value="DUAL SPECIFICITY PROTEIN KINASE"/>
    <property type="match status" value="1"/>
</dbReference>
<feature type="compositionally biased region" description="Basic and acidic residues" evidence="7">
    <location>
        <begin position="52"/>
        <end position="61"/>
    </location>
</feature>
<dbReference type="Pfam" id="PF00069">
    <property type="entry name" value="Pkinase"/>
    <property type="match status" value="1"/>
</dbReference>
<evidence type="ECO:0000313" key="9">
    <source>
        <dbReference type="EMBL" id="KAG5191437.1"/>
    </source>
</evidence>
<dbReference type="InterPro" id="IPR041588">
    <property type="entry name" value="Integrase_H2C2"/>
</dbReference>
<dbReference type="PROSITE" id="PS50011">
    <property type="entry name" value="PROTEIN_KINASE_DOM"/>
    <property type="match status" value="1"/>
</dbReference>
<sequence length="903" mass="96117">MGFESYETVVERTYRFKACSKERNACGSRPCVGPTLRSTAGLSALYARIADRQREAPDTPHRRPGRSLPVRSPPRASRDGGRGSSGGGGGGGGGSAYNTSRRAMLVAAAAGKLLGGRYRFNVGRGDAGRAEARCLRLLNSCAGAQFCGVVRLETTFTHRGHCCLVLELHAAPLLRHVTPRDEREAAPLPVPAVRALAMRLLSGLVLLEQEGIVHGNLKPDNVLLSTAKEGSAATATRLDALLTRDRRGAVLGELLVTLCGFGHALHRSEARLHYENFDVQTTLAYRAPEVLHGCPFGPPADAYSLGVLLLEAVLGRPLFRTAASRAGLAIQTACCWLEQAWTAGAGAGERCRERCAARCRRGGVDGTAAAVTPGHIRRLLLSRAETAALPRRQPHLVLLLRGLLEPDPDRRLTPQQALAHAFFGPAFPFGVLMSGGSEQQRQRLEEQAAQLRDALRAAAAAAAAAKAPVRAAAAAAAAAQVQKGRRSPPPSAPAAAPAAAAAAPSAGATKTARWSFPLPPPQSSSPIQQHQLSSSDHTHHGDGGAVRTARNGSAAVTAPLDEGGGVRAARGSGAAAAPQLGRSSGDGAAGSLQAHNRTLLTVMSPQQLREKQETDEFAGRIIRCLLGTTDERDEGVASCIAPEELVNFNFNCDGVLTRCDAAGPSAADGGRRHERQRLVLPQELQSTALRSAHDGVVGGGHMGYESTLIELQHCYYWPSLKRDVRRWCRAHPRHWYRLLLVHACAANCAYQCSIKKQRLCLMYGHTPELPIDQILGVSDRAAAEEQREQQLALQWAPEAATLKGEAVQEGAAASEEANAQLRSPQVHSVGDSPVVWVACTPETSLELERQGYNRRRLRVPTLEVVRVPGPACVEIEKSDTGAIQRLNVALAKPFTAQQSLALC</sequence>
<feature type="domain" description="Protein kinase" evidence="8">
    <location>
        <begin position="82"/>
        <end position="423"/>
    </location>
</feature>
<dbReference type="GO" id="GO:0005524">
    <property type="term" value="F:ATP binding"/>
    <property type="evidence" value="ECO:0007669"/>
    <property type="project" value="UniProtKB-KW"/>
</dbReference>
<keyword evidence="5" id="KW-0067">ATP-binding</keyword>
<keyword evidence="10" id="KW-1185">Reference proteome</keyword>
<dbReference type="Pfam" id="PF17921">
    <property type="entry name" value="Integrase_H2C2"/>
    <property type="match status" value="1"/>
</dbReference>
<evidence type="ECO:0000256" key="7">
    <source>
        <dbReference type="SAM" id="MobiDB-lite"/>
    </source>
</evidence>
<keyword evidence="2" id="KW-0808">Transferase</keyword>
<feature type="compositionally biased region" description="Low complexity" evidence="7">
    <location>
        <begin position="567"/>
        <end position="577"/>
    </location>
</feature>
<dbReference type="EMBL" id="JAFCMP010000020">
    <property type="protein sequence ID" value="KAG5191437.1"/>
    <property type="molecule type" value="Genomic_DNA"/>
</dbReference>
<feature type="compositionally biased region" description="Low complexity" evidence="7">
    <location>
        <begin position="493"/>
        <end position="506"/>
    </location>
</feature>
<evidence type="ECO:0000256" key="3">
    <source>
        <dbReference type="ARBA" id="ARBA00022741"/>
    </source>
</evidence>
<dbReference type="Gene3D" id="1.10.340.70">
    <property type="match status" value="1"/>
</dbReference>
<keyword evidence="6" id="KW-0175">Coiled coil</keyword>
<dbReference type="AlphaFoldDB" id="A0A835ZFW0"/>
<dbReference type="InterPro" id="IPR000719">
    <property type="entry name" value="Prot_kinase_dom"/>
</dbReference>
<keyword evidence="3" id="KW-0547">Nucleotide-binding</keyword>
<dbReference type="OrthoDB" id="9332038at2759"/>
<evidence type="ECO:0000256" key="6">
    <source>
        <dbReference type="SAM" id="Coils"/>
    </source>
</evidence>
<evidence type="ECO:0000313" key="10">
    <source>
        <dbReference type="Proteomes" id="UP000664859"/>
    </source>
</evidence>
<evidence type="ECO:0000256" key="5">
    <source>
        <dbReference type="ARBA" id="ARBA00022840"/>
    </source>
</evidence>
<protein>
    <recommendedName>
        <fullName evidence="8">Protein kinase domain-containing protein</fullName>
    </recommendedName>
</protein>
<dbReference type="Proteomes" id="UP000664859">
    <property type="component" value="Unassembled WGS sequence"/>
</dbReference>
<dbReference type="PANTHER" id="PTHR24058:SF130">
    <property type="entry name" value="SERINE_THREONINE PROTEIN KINASES-RELATED"/>
    <property type="match status" value="1"/>
</dbReference>
<dbReference type="SMART" id="SM00220">
    <property type="entry name" value="S_TKc"/>
    <property type="match status" value="1"/>
</dbReference>
<gene>
    <name evidence="9" type="ORF">JKP88DRAFT_296103</name>
</gene>
<dbReference type="SUPFAM" id="SSF56112">
    <property type="entry name" value="Protein kinase-like (PK-like)"/>
    <property type="match status" value="1"/>
</dbReference>
<dbReference type="Gene3D" id="1.10.510.10">
    <property type="entry name" value="Transferase(Phosphotransferase) domain 1"/>
    <property type="match status" value="1"/>
</dbReference>
<evidence type="ECO:0000256" key="2">
    <source>
        <dbReference type="ARBA" id="ARBA00022679"/>
    </source>
</evidence>
<evidence type="ECO:0000256" key="1">
    <source>
        <dbReference type="ARBA" id="ARBA00022527"/>
    </source>
</evidence>
<feature type="region of interest" description="Disordered" evidence="7">
    <location>
        <begin position="52"/>
        <end position="96"/>
    </location>
</feature>
<dbReference type="InterPro" id="IPR050494">
    <property type="entry name" value="Ser_Thr_dual-spec_kinase"/>
</dbReference>
<evidence type="ECO:0000259" key="8">
    <source>
        <dbReference type="PROSITE" id="PS50011"/>
    </source>
</evidence>
<feature type="compositionally biased region" description="Gly residues" evidence="7">
    <location>
        <begin position="82"/>
        <end position="95"/>
    </location>
</feature>
<organism evidence="9 10">
    <name type="scientific">Tribonema minus</name>
    <dbReference type="NCBI Taxonomy" id="303371"/>
    <lineage>
        <taxon>Eukaryota</taxon>
        <taxon>Sar</taxon>
        <taxon>Stramenopiles</taxon>
        <taxon>Ochrophyta</taxon>
        <taxon>PX clade</taxon>
        <taxon>Xanthophyceae</taxon>
        <taxon>Tribonematales</taxon>
        <taxon>Tribonemataceae</taxon>
        <taxon>Tribonema</taxon>
    </lineage>
</organism>
<comment type="caution">
    <text evidence="9">The sequence shown here is derived from an EMBL/GenBank/DDBJ whole genome shotgun (WGS) entry which is preliminary data.</text>
</comment>
<evidence type="ECO:0000256" key="4">
    <source>
        <dbReference type="ARBA" id="ARBA00022777"/>
    </source>
</evidence>
<feature type="region of interest" description="Disordered" evidence="7">
    <location>
        <begin position="480"/>
        <end position="590"/>
    </location>
</feature>
<dbReference type="InterPro" id="IPR011009">
    <property type="entry name" value="Kinase-like_dom_sf"/>
</dbReference>
<dbReference type="GO" id="GO:0004674">
    <property type="term" value="F:protein serine/threonine kinase activity"/>
    <property type="evidence" value="ECO:0007669"/>
    <property type="project" value="UniProtKB-KW"/>
</dbReference>
<proteinExistence type="predicted"/>
<feature type="compositionally biased region" description="Low complexity" evidence="7">
    <location>
        <begin position="524"/>
        <end position="535"/>
    </location>
</feature>
<keyword evidence="4" id="KW-0418">Kinase</keyword>
<keyword evidence="1" id="KW-0723">Serine/threonine-protein kinase</keyword>
<dbReference type="FunFam" id="1.10.340.70:FF:000001">
    <property type="entry name" value="Retrovirus-related Pol polyprotein from transposon gypsy-like Protein"/>
    <property type="match status" value="1"/>
</dbReference>
<reference evidence="9" key="1">
    <citation type="submission" date="2021-02" db="EMBL/GenBank/DDBJ databases">
        <title>First Annotated Genome of the Yellow-green Alga Tribonema minus.</title>
        <authorList>
            <person name="Mahan K.M."/>
        </authorList>
    </citation>
    <scope>NUCLEOTIDE SEQUENCE</scope>
    <source>
        <strain evidence="9">UTEX B ZZ1240</strain>
    </source>
</reference>
<name>A0A835ZFW0_9STRA</name>